<reference evidence="3 4" key="1">
    <citation type="submission" date="2023-07" db="EMBL/GenBank/DDBJ databases">
        <title>Sequencing the genomes of 1000 actinobacteria strains.</title>
        <authorList>
            <person name="Klenk H.-P."/>
        </authorList>
    </citation>
    <scope>NUCLEOTIDE SEQUENCE [LARGE SCALE GENOMIC DNA]</scope>
    <source>
        <strain evidence="3 4">DSM 44709</strain>
    </source>
</reference>
<organism evidence="3 4">
    <name type="scientific">Catenuloplanes indicus</name>
    <dbReference type="NCBI Taxonomy" id="137267"/>
    <lineage>
        <taxon>Bacteria</taxon>
        <taxon>Bacillati</taxon>
        <taxon>Actinomycetota</taxon>
        <taxon>Actinomycetes</taxon>
        <taxon>Micromonosporales</taxon>
        <taxon>Micromonosporaceae</taxon>
        <taxon>Catenuloplanes</taxon>
    </lineage>
</organism>
<gene>
    <name evidence="3" type="ORF">J2S42_005678</name>
</gene>
<protein>
    <submittedName>
        <fullName evidence="3">CHAD domain-containing protein</fullName>
    </submittedName>
</protein>
<dbReference type="InterPro" id="IPR023577">
    <property type="entry name" value="CYTH_domain"/>
</dbReference>
<dbReference type="InterPro" id="IPR038186">
    <property type="entry name" value="CHAD_dom_sf"/>
</dbReference>
<dbReference type="Gene3D" id="2.40.320.10">
    <property type="entry name" value="Hypothetical Protein Pfu-838710-001"/>
    <property type="match status" value="1"/>
</dbReference>
<comment type="caution">
    <text evidence="3">The sequence shown here is derived from an EMBL/GenBank/DDBJ whole genome shotgun (WGS) entry which is preliminary data.</text>
</comment>
<dbReference type="PANTHER" id="PTHR39339">
    <property type="entry name" value="SLR1444 PROTEIN"/>
    <property type="match status" value="1"/>
</dbReference>
<evidence type="ECO:0000259" key="2">
    <source>
        <dbReference type="PROSITE" id="PS51708"/>
    </source>
</evidence>
<accession>A0AAE3W3Z2</accession>
<evidence type="ECO:0000313" key="4">
    <source>
        <dbReference type="Proteomes" id="UP001240236"/>
    </source>
</evidence>
<keyword evidence="4" id="KW-1185">Reference proteome</keyword>
<dbReference type="SMART" id="SM00880">
    <property type="entry name" value="CHAD"/>
    <property type="match status" value="1"/>
</dbReference>
<dbReference type="Pfam" id="PF01928">
    <property type="entry name" value="CYTH"/>
    <property type="match status" value="1"/>
</dbReference>
<evidence type="ECO:0000259" key="1">
    <source>
        <dbReference type="PROSITE" id="PS51707"/>
    </source>
</evidence>
<dbReference type="SUPFAM" id="SSF55154">
    <property type="entry name" value="CYTH-like phosphatases"/>
    <property type="match status" value="1"/>
</dbReference>
<dbReference type="PROSITE" id="PS51708">
    <property type="entry name" value="CHAD"/>
    <property type="match status" value="1"/>
</dbReference>
<dbReference type="RefSeq" id="WP_307243943.1">
    <property type="nucleotide sequence ID" value="NZ_JAUSUZ010000001.1"/>
</dbReference>
<dbReference type="PANTHER" id="PTHR39339:SF1">
    <property type="entry name" value="CHAD DOMAIN-CONTAINING PROTEIN"/>
    <property type="match status" value="1"/>
</dbReference>
<dbReference type="AlphaFoldDB" id="A0AAE3W3Z2"/>
<dbReference type="Pfam" id="PF05235">
    <property type="entry name" value="CHAD"/>
    <property type="match status" value="1"/>
</dbReference>
<dbReference type="InterPro" id="IPR033469">
    <property type="entry name" value="CYTH-like_dom_sf"/>
</dbReference>
<dbReference type="EMBL" id="JAUSUZ010000001">
    <property type="protein sequence ID" value="MDQ0369009.1"/>
    <property type="molecule type" value="Genomic_DNA"/>
</dbReference>
<dbReference type="Gene3D" id="1.40.20.10">
    <property type="entry name" value="CHAD domain"/>
    <property type="match status" value="1"/>
</dbReference>
<name>A0AAE3W3Z2_9ACTN</name>
<dbReference type="SMART" id="SM01118">
    <property type="entry name" value="CYTH"/>
    <property type="match status" value="1"/>
</dbReference>
<dbReference type="Proteomes" id="UP001240236">
    <property type="component" value="Unassembled WGS sequence"/>
</dbReference>
<dbReference type="InterPro" id="IPR007899">
    <property type="entry name" value="CHAD_dom"/>
</dbReference>
<feature type="domain" description="CHAD" evidence="2">
    <location>
        <begin position="210"/>
        <end position="502"/>
    </location>
</feature>
<dbReference type="CDD" id="cd07374">
    <property type="entry name" value="CYTH-like_Pase"/>
    <property type="match status" value="1"/>
</dbReference>
<sequence>MLEEERKYEVAPEFDLPDLTGALPSGGRVVAKDPKVLTATYFDTEDLRLARAGVSLRFRKGDDEPWTVKLPADVPGTRHEISRAGKKAKTPPAEMSALVTPYARGEELVPAVVVRSARRAYLLQSGDGTVLAELDDDTVEVLDGEKVRSTFREVEVERADGDPALLDQVEALLVKAGATAGTFTPKHARAMGAAASAAPDLVPAGDLPDAPTAGDVVTAAIRDGIGRILAHDPLVRLGTPLPDGDTAVHQMRVGCRRLRSDLRTFGVLVKTSWARTLRDELGWIAGVLGAARDAEVLRARLRRTAALDPLAPLDERAVDRLDARLAKRQRKALAELDAALRTARYRKLVDLLVEAAREPKLSPDADAPAAEVLPHLVARPWDVLVNGGKGVAGAADLHTGDSDERWHGVRINGKRARYAVEAVAPVLGGPAAALGKALSKVQNLLGEHQDAAMAAQTWLDLAAEKPDDHGMAVTAGRLAERERAVIHAVRGAFPAAWENAVRPKKTAWLR</sequence>
<dbReference type="PROSITE" id="PS51707">
    <property type="entry name" value="CYTH"/>
    <property type="match status" value="1"/>
</dbReference>
<evidence type="ECO:0000313" key="3">
    <source>
        <dbReference type="EMBL" id="MDQ0369009.1"/>
    </source>
</evidence>
<proteinExistence type="predicted"/>
<feature type="domain" description="CYTH" evidence="1">
    <location>
        <begin position="1"/>
        <end position="197"/>
    </location>
</feature>